<dbReference type="PANTHER" id="PTHR37319">
    <property type="entry name" value="TRANSPOSASE"/>
    <property type="match status" value="1"/>
</dbReference>
<reference evidence="3" key="1">
    <citation type="submission" date="2018-09" db="EMBL/GenBank/DDBJ databases">
        <authorList>
            <person name="Zhu H."/>
        </authorList>
    </citation>
    <scope>NUCLEOTIDE SEQUENCE [LARGE SCALE GENOMIC DNA]</scope>
    <source>
        <strain evidence="3">K1S02-23</strain>
    </source>
</reference>
<dbReference type="InterPro" id="IPR012337">
    <property type="entry name" value="RNaseH-like_sf"/>
</dbReference>
<dbReference type="EMBL" id="QYUQ01000002">
    <property type="protein sequence ID" value="RJG03906.1"/>
    <property type="molecule type" value="Genomic_DNA"/>
</dbReference>
<feature type="domain" description="Transposase Tn5-like N-terminal" evidence="1">
    <location>
        <begin position="10"/>
        <end position="67"/>
    </location>
</feature>
<evidence type="ECO:0000259" key="1">
    <source>
        <dbReference type="Pfam" id="PF14706"/>
    </source>
</evidence>
<dbReference type="Proteomes" id="UP000266327">
    <property type="component" value="Unassembled WGS sequence"/>
</dbReference>
<dbReference type="NCBIfam" id="NF033590">
    <property type="entry name" value="transpos_IS4_3"/>
    <property type="match status" value="1"/>
</dbReference>
<dbReference type="InterPro" id="IPR054836">
    <property type="entry name" value="Tn5_transposase"/>
</dbReference>
<dbReference type="OrthoDB" id="8617434at2"/>
<dbReference type="Gene3D" id="1.10.740.10">
    <property type="entry name" value="Transferase Inhibitor Protein From Tn5, Chain"/>
    <property type="match status" value="1"/>
</dbReference>
<sequence>MQAAELQDDADWAENELGLVQLGDKRLTARLVSLARVLARAPDASLPAAMPAWSDLKAAYRFFDNAKAVPEHILAGHIDATWSRARQVPIVLAIQDTTCFDWTHHPATQGLGPMSPQWARGLFCHSTLAVTPERLPLGLLAQRNWVRDDRTFAALAPHRKRPVTDKESSKWLDSVKALAAAREAAPHTMFVSVGDREDDVIDLFAMERPAGVELLIRATRNRVVEGEHGHLWNTVLAPPILGRIEVAVPRRPGCAARRCTLALRSTPIVMRPPKQRRKELGDIGMWAVLATEETPPSGAQAIEWMLLTTVAAPTMELAAQRVSWYTCRWSIEVWHRVLKTGCRIEARQLETVERLEVAMTLYGIIAWRILYATMRTRLDAELPCTVLLTNEEWQALYCRVKQVA</sequence>
<gene>
    <name evidence="2" type="ORF">D3878_21830</name>
</gene>
<accession>A0A3A3GNL4</accession>
<name>A0A3A3GNL4_9BURK</name>
<dbReference type="Gene3D" id="1.10.246.40">
    <property type="entry name" value="Tn5 transposase, domain 1"/>
    <property type="match status" value="1"/>
</dbReference>
<dbReference type="InterPro" id="IPR014737">
    <property type="entry name" value="Transposase_Tn5-like_C"/>
</dbReference>
<dbReference type="InterPro" id="IPR014735">
    <property type="entry name" value="Transposase_Tn5-like_N"/>
</dbReference>
<dbReference type="InterPro" id="IPR038215">
    <property type="entry name" value="TN5-like_N_sf"/>
</dbReference>
<evidence type="ECO:0000313" key="2">
    <source>
        <dbReference type="EMBL" id="RJG03906.1"/>
    </source>
</evidence>
<dbReference type="Pfam" id="PF14706">
    <property type="entry name" value="Tnp_DNA_bind"/>
    <property type="match status" value="1"/>
</dbReference>
<protein>
    <submittedName>
        <fullName evidence="2">IS4 family transposase</fullName>
    </submittedName>
</protein>
<dbReference type="InterPro" id="IPR047768">
    <property type="entry name" value="Tn5p-like"/>
</dbReference>
<dbReference type="Gene3D" id="3.90.350.10">
    <property type="entry name" value="Transposase Inhibitor Protein From Tn5, Chain A, domain 1"/>
    <property type="match status" value="1"/>
</dbReference>
<dbReference type="AlphaFoldDB" id="A0A3A3GNL4"/>
<proteinExistence type="predicted"/>
<evidence type="ECO:0000313" key="3">
    <source>
        <dbReference type="Proteomes" id="UP000266327"/>
    </source>
</evidence>
<dbReference type="PANTHER" id="PTHR37319:SF1">
    <property type="entry name" value="TRANSPOSASE TN5 DIMERISATION DOMAIN-CONTAINING PROTEIN"/>
    <property type="match status" value="1"/>
</dbReference>
<comment type="caution">
    <text evidence="2">The sequence shown here is derived from an EMBL/GenBank/DDBJ whole genome shotgun (WGS) entry which is preliminary data.</text>
</comment>
<keyword evidence="3" id="KW-1185">Reference proteome</keyword>
<dbReference type="SUPFAM" id="SSF53098">
    <property type="entry name" value="Ribonuclease H-like"/>
    <property type="match status" value="1"/>
</dbReference>
<dbReference type="RefSeq" id="WP_119787390.1">
    <property type="nucleotide sequence ID" value="NZ_QYUQ01000002.1"/>
</dbReference>
<organism evidence="2 3">
    <name type="scientific">Noviherbaspirillum sedimenti</name>
    <dbReference type="NCBI Taxonomy" id="2320865"/>
    <lineage>
        <taxon>Bacteria</taxon>
        <taxon>Pseudomonadati</taxon>
        <taxon>Pseudomonadota</taxon>
        <taxon>Betaproteobacteria</taxon>
        <taxon>Burkholderiales</taxon>
        <taxon>Oxalobacteraceae</taxon>
        <taxon>Noviherbaspirillum</taxon>
    </lineage>
</organism>